<organism evidence="2 3">
    <name type="scientific">Promicromonospora umidemergens</name>
    <dbReference type="NCBI Taxonomy" id="629679"/>
    <lineage>
        <taxon>Bacteria</taxon>
        <taxon>Bacillati</taxon>
        <taxon>Actinomycetota</taxon>
        <taxon>Actinomycetes</taxon>
        <taxon>Micrococcales</taxon>
        <taxon>Promicromonosporaceae</taxon>
        <taxon>Promicromonospora</taxon>
    </lineage>
</organism>
<reference evidence="3" key="1">
    <citation type="journal article" date="2019" name="Int. J. Syst. Evol. Microbiol.">
        <title>The Global Catalogue of Microorganisms (GCM) 10K type strain sequencing project: providing services to taxonomists for standard genome sequencing and annotation.</title>
        <authorList>
            <consortium name="The Broad Institute Genomics Platform"/>
            <consortium name="The Broad Institute Genome Sequencing Center for Infectious Disease"/>
            <person name="Wu L."/>
            <person name="Ma J."/>
        </authorList>
    </citation>
    <scope>NUCLEOTIDE SEQUENCE [LARGE SCALE GENOMIC DNA]</scope>
    <source>
        <strain evidence="3">JCM 17975</strain>
    </source>
</reference>
<gene>
    <name evidence="2" type="ORF">GCM10023198_29190</name>
</gene>
<accession>A0ABP8XH29</accession>
<sequence length="253" mass="27841">MSGTFLVRVWIRRQCEDAARLGTTEPDLFSLRAPDLYRGDFRMFRRSRPAVLGAAVAVALTLGLSGCQVDTEAAPEASVSQSASPTPTTPPSPSVSPTPENPAEAAKAKNVAEAKQRYVEFQNISSKYAKKGGNPFWDLIEGGYLGTTELRKEQQSFWEQYADQKLKETGDVSFEFVEVTRYEGDPRKKDVTGHRVHMRVCADNSNYDVVNPDGDSVLQKGGLDRVLMKVVMQGQKQDGIWSVNGNTSTGKKC</sequence>
<evidence type="ECO:0000313" key="3">
    <source>
        <dbReference type="Proteomes" id="UP001500843"/>
    </source>
</evidence>
<feature type="compositionally biased region" description="Pro residues" evidence="1">
    <location>
        <begin position="87"/>
        <end position="100"/>
    </location>
</feature>
<feature type="region of interest" description="Disordered" evidence="1">
    <location>
        <begin position="73"/>
        <end position="109"/>
    </location>
</feature>
<feature type="compositionally biased region" description="Low complexity" evidence="1">
    <location>
        <begin position="77"/>
        <end position="86"/>
    </location>
</feature>
<keyword evidence="3" id="KW-1185">Reference proteome</keyword>
<comment type="caution">
    <text evidence="2">The sequence shown here is derived from an EMBL/GenBank/DDBJ whole genome shotgun (WGS) entry which is preliminary data.</text>
</comment>
<evidence type="ECO:0000256" key="1">
    <source>
        <dbReference type="SAM" id="MobiDB-lite"/>
    </source>
</evidence>
<name>A0ABP8XH29_9MICO</name>
<evidence type="ECO:0008006" key="4">
    <source>
        <dbReference type="Google" id="ProtNLM"/>
    </source>
</evidence>
<evidence type="ECO:0000313" key="2">
    <source>
        <dbReference type="EMBL" id="GAA4705532.1"/>
    </source>
</evidence>
<dbReference type="EMBL" id="BAABHM010000012">
    <property type="protein sequence ID" value="GAA4705532.1"/>
    <property type="molecule type" value="Genomic_DNA"/>
</dbReference>
<proteinExistence type="predicted"/>
<protein>
    <recommendedName>
        <fullName evidence="4">Lipoprotein</fullName>
    </recommendedName>
</protein>
<dbReference type="Proteomes" id="UP001500843">
    <property type="component" value="Unassembled WGS sequence"/>
</dbReference>